<evidence type="ECO:0000313" key="2">
    <source>
        <dbReference type="EMBL" id="ASJ55767.1"/>
    </source>
</evidence>
<dbReference type="InterPro" id="IPR029069">
    <property type="entry name" value="HotDog_dom_sf"/>
</dbReference>
<dbReference type="EMBL" id="CP018145">
    <property type="protein sequence ID" value="ASJ55767.1"/>
    <property type="molecule type" value="Genomic_DNA"/>
</dbReference>
<dbReference type="AlphaFoldDB" id="A0A220MKZ3"/>
<dbReference type="Gene3D" id="3.10.129.10">
    <property type="entry name" value="Hotdog Thioesterase"/>
    <property type="match status" value="1"/>
</dbReference>
<evidence type="ECO:0000313" key="3">
    <source>
        <dbReference type="Proteomes" id="UP000197781"/>
    </source>
</evidence>
<sequence length="141" mass="15730">MIDRLQPGTTEEFSVTVTKDMLPVFEGQVVHPVMSTVSMIYYMEWAGRRVILPYLEADEEGSGFAVDIKHVGPAVIGQEVTFRATCVQVTEKRVVCEVTADTTCNRVGLGTFVQAIFKKEEIKQRFEALQAEINQEVNGEA</sequence>
<protein>
    <submittedName>
        <fullName evidence="2">Thioesterase</fullName>
    </submittedName>
</protein>
<proteinExistence type="predicted"/>
<feature type="domain" description="Fluoroacetyl-CoA-specific thioesterase-like" evidence="1">
    <location>
        <begin position="17"/>
        <end position="120"/>
    </location>
</feature>
<gene>
    <name evidence="2" type="ORF">BP422_20745</name>
</gene>
<dbReference type="KEGG" id="bfm:BP422_20745"/>
<dbReference type="PANTHER" id="PTHR36934">
    <property type="entry name" value="BLR0278 PROTEIN"/>
    <property type="match status" value="1"/>
</dbReference>
<dbReference type="RefSeq" id="WP_088909397.1">
    <property type="nucleotide sequence ID" value="NZ_CP018145.1"/>
</dbReference>
<dbReference type="SUPFAM" id="SSF54637">
    <property type="entry name" value="Thioesterase/thiol ester dehydrase-isomerase"/>
    <property type="match status" value="1"/>
</dbReference>
<organism evidence="2 3">
    <name type="scientific">Brevibacillus formosus</name>
    <dbReference type="NCBI Taxonomy" id="54913"/>
    <lineage>
        <taxon>Bacteria</taxon>
        <taxon>Bacillati</taxon>
        <taxon>Bacillota</taxon>
        <taxon>Bacilli</taxon>
        <taxon>Bacillales</taxon>
        <taxon>Paenibacillaceae</taxon>
        <taxon>Brevibacillus</taxon>
    </lineage>
</organism>
<name>A0A220MKZ3_9BACL</name>
<dbReference type="PANTHER" id="PTHR36934:SF1">
    <property type="entry name" value="THIOESTERASE DOMAIN-CONTAINING PROTEIN"/>
    <property type="match status" value="1"/>
</dbReference>
<dbReference type="InterPro" id="IPR025540">
    <property type="entry name" value="FlK"/>
</dbReference>
<dbReference type="Proteomes" id="UP000197781">
    <property type="component" value="Chromosome"/>
</dbReference>
<dbReference type="Pfam" id="PF22636">
    <property type="entry name" value="FlK"/>
    <property type="match status" value="1"/>
</dbReference>
<accession>A0A220MKZ3</accession>
<dbReference type="InterPro" id="IPR054485">
    <property type="entry name" value="FlK-like_dom"/>
</dbReference>
<reference evidence="2 3" key="1">
    <citation type="submission" date="2016-11" db="EMBL/GenBank/DDBJ databases">
        <authorList>
            <person name="Jaros S."/>
            <person name="Januszkiewicz K."/>
            <person name="Wedrychowicz H."/>
        </authorList>
    </citation>
    <scope>NUCLEOTIDE SEQUENCE [LARGE SCALE GENOMIC DNA]</scope>
    <source>
        <strain evidence="2 3">NF2</strain>
    </source>
</reference>
<evidence type="ECO:0000259" key="1">
    <source>
        <dbReference type="Pfam" id="PF22636"/>
    </source>
</evidence>